<dbReference type="InterPro" id="IPR002052">
    <property type="entry name" value="DNA_methylase_N6_adenine_CS"/>
</dbReference>
<organism evidence="7 8">
    <name type="scientific">Candidatus Viridilinea halotolerans</name>
    <dbReference type="NCBI Taxonomy" id="2491704"/>
    <lineage>
        <taxon>Bacteria</taxon>
        <taxon>Bacillati</taxon>
        <taxon>Chloroflexota</taxon>
        <taxon>Chloroflexia</taxon>
        <taxon>Chloroflexales</taxon>
        <taxon>Chloroflexineae</taxon>
        <taxon>Oscillochloridaceae</taxon>
        <taxon>Candidatus Viridilinea</taxon>
    </lineage>
</organism>
<dbReference type="PANTHER" id="PTHR33841:SF1">
    <property type="entry name" value="DNA METHYLTRANSFERASE A"/>
    <property type="match status" value="1"/>
</dbReference>
<dbReference type="GO" id="GO:0032259">
    <property type="term" value="P:methylation"/>
    <property type="evidence" value="ECO:0007669"/>
    <property type="project" value="UniProtKB-KW"/>
</dbReference>
<comment type="catalytic activity">
    <reaction evidence="5">
        <text>a 2'-deoxyadenosine in DNA + S-adenosyl-L-methionine = an N(6)-methyl-2'-deoxyadenosine in DNA + S-adenosyl-L-homocysteine + H(+)</text>
        <dbReference type="Rhea" id="RHEA:15197"/>
        <dbReference type="Rhea" id="RHEA-COMP:12418"/>
        <dbReference type="Rhea" id="RHEA-COMP:12419"/>
        <dbReference type="ChEBI" id="CHEBI:15378"/>
        <dbReference type="ChEBI" id="CHEBI:57856"/>
        <dbReference type="ChEBI" id="CHEBI:59789"/>
        <dbReference type="ChEBI" id="CHEBI:90615"/>
        <dbReference type="ChEBI" id="CHEBI:90616"/>
        <dbReference type="EC" id="2.1.1.72"/>
    </reaction>
</comment>
<accession>A0A426U3S7</accession>
<dbReference type="SUPFAM" id="SSF53335">
    <property type="entry name" value="S-adenosyl-L-methionine-dependent methyltransferases"/>
    <property type="match status" value="1"/>
</dbReference>
<dbReference type="AlphaFoldDB" id="A0A426U3S7"/>
<dbReference type="GO" id="GO:0009007">
    <property type="term" value="F:site-specific DNA-methyltransferase (adenine-specific) activity"/>
    <property type="evidence" value="ECO:0007669"/>
    <property type="project" value="UniProtKB-EC"/>
</dbReference>
<keyword evidence="2" id="KW-0489">Methyltransferase</keyword>
<name>A0A426U3S7_9CHLR</name>
<evidence type="ECO:0000256" key="4">
    <source>
        <dbReference type="ARBA" id="ARBA00022691"/>
    </source>
</evidence>
<dbReference type="EMBL" id="RSAS01000265">
    <property type="protein sequence ID" value="RRR74509.1"/>
    <property type="molecule type" value="Genomic_DNA"/>
</dbReference>
<evidence type="ECO:0000256" key="3">
    <source>
        <dbReference type="ARBA" id="ARBA00022679"/>
    </source>
</evidence>
<dbReference type="Pfam" id="PF07669">
    <property type="entry name" value="Eco57I"/>
    <property type="match status" value="1"/>
</dbReference>
<proteinExistence type="predicted"/>
<reference evidence="7 8" key="1">
    <citation type="submission" date="2018-12" db="EMBL/GenBank/DDBJ databases">
        <title>Genome Sequence of Candidatus Viridilinea halotolerans isolated from saline sulfide-rich spring.</title>
        <authorList>
            <person name="Grouzdev D.S."/>
            <person name="Burganskaya E.I."/>
            <person name="Krutkina M.S."/>
            <person name="Sukhacheva M.V."/>
            <person name="Gorlenko V.M."/>
        </authorList>
    </citation>
    <scope>NUCLEOTIDE SEQUENCE [LARGE SCALE GENOMIC DNA]</scope>
    <source>
        <strain evidence="7">Chok-6</strain>
    </source>
</reference>
<keyword evidence="3" id="KW-0808">Transferase</keyword>
<dbReference type="InterPro" id="IPR011639">
    <property type="entry name" value="MethylTrfase_TaqI-like_dom"/>
</dbReference>
<evidence type="ECO:0000256" key="2">
    <source>
        <dbReference type="ARBA" id="ARBA00022603"/>
    </source>
</evidence>
<evidence type="ECO:0000313" key="8">
    <source>
        <dbReference type="Proteomes" id="UP000280307"/>
    </source>
</evidence>
<evidence type="ECO:0000256" key="5">
    <source>
        <dbReference type="ARBA" id="ARBA00047942"/>
    </source>
</evidence>
<dbReference type="GO" id="GO:0003676">
    <property type="term" value="F:nucleic acid binding"/>
    <property type="evidence" value="ECO:0007669"/>
    <property type="project" value="InterPro"/>
</dbReference>
<dbReference type="PANTHER" id="PTHR33841">
    <property type="entry name" value="DNA METHYLTRANSFERASE YEEA-RELATED"/>
    <property type="match status" value="1"/>
</dbReference>
<dbReference type="InterPro" id="IPR029063">
    <property type="entry name" value="SAM-dependent_MTases_sf"/>
</dbReference>
<dbReference type="InterPro" id="IPR050953">
    <property type="entry name" value="N4_N6_ade-DNA_methylase"/>
</dbReference>
<comment type="caution">
    <text evidence="7">The sequence shown here is derived from an EMBL/GenBank/DDBJ whole genome shotgun (WGS) entry which is preliminary data.</text>
</comment>
<dbReference type="Gene3D" id="3.40.50.150">
    <property type="entry name" value="Vaccinia Virus protein VP39"/>
    <property type="match status" value="1"/>
</dbReference>
<keyword evidence="4" id="KW-0949">S-adenosyl-L-methionine</keyword>
<evidence type="ECO:0000313" key="7">
    <source>
        <dbReference type="EMBL" id="RRR74509.1"/>
    </source>
</evidence>
<dbReference type="Proteomes" id="UP000280307">
    <property type="component" value="Unassembled WGS sequence"/>
</dbReference>
<sequence>MDELVAAHAADVTQRCQGARIVADDAADVTQRRKGAKDTRFDRKTFAPSRPCVKELREVLDIAAAHANRAYFITKSIVERNLYGVDLMAEATEICKLRLFLRMVADLDDARPISPLPAIGFNLHTGNALVGCVHPGELGLAADANNAQLDAALLVSGQLQRTPDGSYNTPPLHWCTAFGSIIEAGGFAVIVGNPPYVEYNKVKQEYRVVGYQTAASGNLYAFVVERALQLLAKGGRLGMIVPIASVSTAAMQPLQRLYQPYTQWHSHYAVRPGKLFAGVDMNLTITLLQQTSTQATVYSTSYQRWFSGKPSDRPFLFTKLVYHPWEGIPNHANPLPKIGSAIEVNILKKMHAHGKKVKDFTAKDGIPIYYHSGGRYWRKALPEKLSSHYKPLFVPEHLRSVILTLLNSQLFYWYWIVHSNCMDVVAREVMELPVFDVHRADIQLFEDLEQRLLTAYDTHQTKRTRRGSMINTVEINIDIGKAKSILDEIDRVLAVHYGLSDEDLDFIVNYDIKYRMGRTGGAT</sequence>
<dbReference type="PROSITE" id="PS00092">
    <property type="entry name" value="N6_MTASE"/>
    <property type="match status" value="1"/>
</dbReference>
<dbReference type="GO" id="GO:0006304">
    <property type="term" value="P:DNA modification"/>
    <property type="evidence" value="ECO:0007669"/>
    <property type="project" value="InterPro"/>
</dbReference>
<protein>
    <recommendedName>
        <fullName evidence="1">site-specific DNA-methyltransferase (adenine-specific)</fullName>
        <ecNumber evidence="1">2.1.1.72</ecNumber>
    </recommendedName>
</protein>
<dbReference type="EC" id="2.1.1.72" evidence="1"/>
<gene>
    <name evidence="7" type="ORF">EI684_06890</name>
</gene>
<feature type="domain" description="Type II methyltransferase M.TaqI-like" evidence="6">
    <location>
        <begin position="81"/>
        <end position="255"/>
    </location>
</feature>
<dbReference type="PRINTS" id="PR00507">
    <property type="entry name" value="N12N6MTFRASE"/>
</dbReference>
<evidence type="ECO:0000256" key="1">
    <source>
        <dbReference type="ARBA" id="ARBA00011900"/>
    </source>
</evidence>
<evidence type="ECO:0000259" key="6">
    <source>
        <dbReference type="Pfam" id="PF07669"/>
    </source>
</evidence>